<reference evidence="1" key="1">
    <citation type="thesis" date="2021" institute="BYU ScholarsArchive" country="Provo, UT, USA">
        <title>Applications of and Algorithms for Genome Assembly and Genomic Analyses with an Emphasis on Marine Teleosts.</title>
        <authorList>
            <person name="Pickett B.D."/>
        </authorList>
    </citation>
    <scope>NUCLEOTIDE SEQUENCE</scope>
    <source>
        <strain evidence="1">HI-2016</strain>
    </source>
</reference>
<evidence type="ECO:0000313" key="2">
    <source>
        <dbReference type="Proteomes" id="UP000824540"/>
    </source>
</evidence>
<evidence type="ECO:0000313" key="1">
    <source>
        <dbReference type="EMBL" id="KAG9338000.1"/>
    </source>
</evidence>
<comment type="caution">
    <text evidence="1">The sequence shown here is derived from an EMBL/GenBank/DDBJ whole genome shotgun (WGS) entry which is preliminary data.</text>
</comment>
<gene>
    <name evidence="1" type="ORF">JZ751_027337</name>
</gene>
<proteinExistence type="predicted"/>
<dbReference type="AlphaFoldDB" id="A0A8T2NFC7"/>
<protein>
    <submittedName>
        <fullName evidence="1">Uncharacterized protein</fullName>
    </submittedName>
</protein>
<sequence length="258" mass="28393">MLLSFWALKELHFEVLPNKYTPIPVSVTLWQCSSTGGAEGRGSLALSLTWILRGEKPLINDIVGSPEVATLQTKFGHRPPLGSEWQFDQKRCNLTIEKCDYKEEGESNINALGVDTDLFSLEQGCPVQGGRNPSTDLNLRYGAVLTQRGVGPRASSLGPDRSSRPSFHAVLLSPSDRMFRSFRDFTQSRNLATSPAGMGQIRETADAACVLLHSFGLQFTWKTLLSSLVTPLIPIHMFIRVGTFPYPVTSPDLLSKQG</sequence>
<accession>A0A8T2NFC7</accession>
<organism evidence="1 2">
    <name type="scientific">Albula glossodonta</name>
    <name type="common">roundjaw bonefish</name>
    <dbReference type="NCBI Taxonomy" id="121402"/>
    <lineage>
        <taxon>Eukaryota</taxon>
        <taxon>Metazoa</taxon>
        <taxon>Chordata</taxon>
        <taxon>Craniata</taxon>
        <taxon>Vertebrata</taxon>
        <taxon>Euteleostomi</taxon>
        <taxon>Actinopterygii</taxon>
        <taxon>Neopterygii</taxon>
        <taxon>Teleostei</taxon>
        <taxon>Albuliformes</taxon>
        <taxon>Albulidae</taxon>
        <taxon>Albula</taxon>
    </lineage>
</organism>
<dbReference type="EMBL" id="JAFBMS010000077">
    <property type="protein sequence ID" value="KAG9338000.1"/>
    <property type="molecule type" value="Genomic_DNA"/>
</dbReference>
<name>A0A8T2NFC7_9TELE</name>
<dbReference type="Proteomes" id="UP000824540">
    <property type="component" value="Unassembled WGS sequence"/>
</dbReference>
<keyword evidence="2" id="KW-1185">Reference proteome</keyword>